<keyword evidence="3" id="KW-1185">Reference proteome</keyword>
<dbReference type="GO" id="GO:0004523">
    <property type="term" value="F:RNA-DNA hybrid ribonuclease activity"/>
    <property type="evidence" value="ECO:0007669"/>
    <property type="project" value="InterPro"/>
</dbReference>
<accession>A0A803NQ85</accession>
<dbReference type="EMBL" id="UZAU01000018">
    <property type="status" value="NOT_ANNOTATED_CDS"/>
    <property type="molecule type" value="Genomic_DNA"/>
</dbReference>
<feature type="domain" description="RNase H type-1" evidence="1">
    <location>
        <begin position="67"/>
        <end position="123"/>
    </location>
</feature>
<dbReference type="Gramene" id="evm.model.01.671">
    <property type="protein sequence ID" value="cds.evm.model.01.671"/>
    <property type="gene ID" value="evm.TU.01.671"/>
</dbReference>
<evidence type="ECO:0000313" key="3">
    <source>
        <dbReference type="Proteomes" id="UP000596661"/>
    </source>
</evidence>
<reference evidence="2" key="2">
    <citation type="submission" date="2021-03" db="UniProtKB">
        <authorList>
            <consortium name="EnsemblPlants"/>
        </authorList>
    </citation>
    <scope>IDENTIFICATION</scope>
</reference>
<evidence type="ECO:0000313" key="2">
    <source>
        <dbReference type="EnsemblPlants" id="cds.evm.model.01.671"/>
    </source>
</evidence>
<dbReference type="AlphaFoldDB" id="A0A803NQ85"/>
<dbReference type="InterPro" id="IPR002156">
    <property type="entry name" value="RNaseH_domain"/>
</dbReference>
<dbReference type="EnsemblPlants" id="evm.model.01.671">
    <property type="protein sequence ID" value="cds.evm.model.01.671"/>
    <property type="gene ID" value="evm.TU.01.671"/>
</dbReference>
<dbReference type="GO" id="GO:0003676">
    <property type="term" value="F:nucleic acid binding"/>
    <property type="evidence" value="ECO:0007669"/>
    <property type="project" value="InterPro"/>
</dbReference>
<protein>
    <recommendedName>
        <fullName evidence="1">RNase H type-1 domain-containing protein</fullName>
    </recommendedName>
</protein>
<reference evidence="2" key="1">
    <citation type="submission" date="2018-11" db="EMBL/GenBank/DDBJ databases">
        <authorList>
            <person name="Grassa J C."/>
        </authorList>
    </citation>
    <scope>NUCLEOTIDE SEQUENCE [LARGE SCALE GENOMIC DNA]</scope>
</reference>
<organism evidence="2 3">
    <name type="scientific">Cannabis sativa</name>
    <name type="common">Hemp</name>
    <name type="synonym">Marijuana</name>
    <dbReference type="NCBI Taxonomy" id="3483"/>
    <lineage>
        <taxon>Eukaryota</taxon>
        <taxon>Viridiplantae</taxon>
        <taxon>Streptophyta</taxon>
        <taxon>Embryophyta</taxon>
        <taxon>Tracheophyta</taxon>
        <taxon>Spermatophyta</taxon>
        <taxon>Magnoliopsida</taxon>
        <taxon>eudicotyledons</taxon>
        <taxon>Gunneridae</taxon>
        <taxon>Pentapetalae</taxon>
        <taxon>rosids</taxon>
        <taxon>fabids</taxon>
        <taxon>Rosales</taxon>
        <taxon>Cannabaceae</taxon>
        <taxon>Cannabis</taxon>
    </lineage>
</organism>
<name>A0A803NQ85_CANSA</name>
<dbReference type="Pfam" id="PF13456">
    <property type="entry name" value="RVT_3"/>
    <property type="match status" value="1"/>
</dbReference>
<dbReference type="Proteomes" id="UP000596661">
    <property type="component" value="Chromosome 1"/>
</dbReference>
<evidence type="ECO:0000259" key="1">
    <source>
        <dbReference type="Pfam" id="PF13456"/>
    </source>
</evidence>
<sequence>MPLKNSTETKMSCQERRGGFDSLSKEVSLLQDYLNAQRSSNIDTHNISASALELSPLPPPGKYALSIDACVNKDSMKLGFGAIIQNGRGDVVAGCYSSMHNALSLIHAESHALLRTLKWCVAVKLSLTSI</sequence>
<proteinExistence type="predicted"/>